<dbReference type="Pfam" id="PF07715">
    <property type="entry name" value="Plug"/>
    <property type="match status" value="1"/>
</dbReference>
<feature type="domain" description="TonB-dependent receptor plug" evidence="13">
    <location>
        <begin position="60"/>
        <end position="166"/>
    </location>
</feature>
<protein>
    <submittedName>
        <fullName evidence="14">Iron complex outermembrane receptor protein</fullName>
    </submittedName>
</protein>
<reference evidence="14 15" key="1">
    <citation type="submission" date="2020-08" db="EMBL/GenBank/DDBJ databases">
        <title>Genomic Encyclopedia of Type Strains, Phase IV (KMG-IV): sequencing the most valuable type-strain genomes for metagenomic binning, comparative biology and taxonomic classification.</title>
        <authorList>
            <person name="Goeker M."/>
        </authorList>
    </citation>
    <scope>NUCLEOTIDE SEQUENCE [LARGE SCALE GENOMIC DNA]</scope>
    <source>
        <strain evidence="14 15">DSM 25079</strain>
    </source>
</reference>
<feature type="signal peptide" evidence="12">
    <location>
        <begin position="1"/>
        <end position="30"/>
    </location>
</feature>
<evidence type="ECO:0000313" key="15">
    <source>
        <dbReference type="Proteomes" id="UP000549617"/>
    </source>
</evidence>
<dbReference type="InterPro" id="IPR036942">
    <property type="entry name" value="Beta-barrel_TonB_sf"/>
</dbReference>
<keyword evidence="9 11" id="KW-0472">Membrane</keyword>
<keyword evidence="15" id="KW-1185">Reference proteome</keyword>
<dbReference type="InterPro" id="IPR012910">
    <property type="entry name" value="Plug_dom"/>
</dbReference>
<keyword evidence="2 11" id="KW-0813">Transport</keyword>
<accession>A0A7W9AFP2</accession>
<keyword evidence="8" id="KW-0798">TonB box</keyword>
<keyword evidence="12" id="KW-0732">Signal</keyword>
<dbReference type="GO" id="GO:0006826">
    <property type="term" value="P:iron ion transport"/>
    <property type="evidence" value="ECO:0007669"/>
    <property type="project" value="UniProtKB-KW"/>
</dbReference>
<dbReference type="PROSITE" id="PS52016">
    <property type="entry name" value="TONB_DEPENDENT_REC_3"/>
    <property type="match status" value="1"/>
</dbReference>
<dbReference type="PANTHER" id="PTHR32552:SF81">
    <property type="entry name" value="TONB-DEPENDENT OUTER MEMBRANE RECEPTOR"/>
    <property type="match status" value="1"/>
</dbReference>
<evidence type="ECO:0000256" key="6">
    <source>
        <dbReference type="ARBA" id="ARBA00023004"/>
    </source>
</evidence>
<dbReference type="InterPro" id="IPR039426">
    <property type="entry name" value="TonB-dep_rcpt-like"/>
</dbReference>
<evidence type="ECO:0000256" key="1">
    <source>
        <dbReference type="ARBA" id="ARBA00004571"/>
    </source>
</evidence>
<evidence type="ECO:0000256" key="8">
    <source>
        <dbReference type="ARBA" id="ARBA00023077"/>
    </source>
</evidence>
<evidence type="ECO:0000313" key="14">
    <source>
        <dbReference type="EMBL" id="MBB5684817.1"/>
    </source>
</evidence>
<comment type="subcellular location">
    <subcellularLocation>
        <location evidence="1 11">Cell outer membrane</location>
        <topology evidence="1 11">Multi-pass membrane protein</topology>
    </subcellularLocation>
</comment>
<organism evidence="14 15">
    <name type="scientific">Sphingobium boeckii</name>
    <dbReference type="NCBI Taxonomy" id="1082345"/>
    <lineage>
        <taxon>Bacteria</taxon>
        <taxon>Pseudomonadati</taxon>
        <taxon>Pseudomonadota</taxon>
        <taxon>Alphaproteobacteria</taxon>
        <taxon>Sphingomonadales</taxon>
        <taxon>Sphingomonadaceae</taxon>
        <taxon>Sphingobium</taxon>
    </lineage>
</organism>
<dbReference type="RefSeq" id="WP_184015442.1">
    <property type="nucleotide sequence ID" value="NZ_JACIJC010000001.1"/>
</dbReference>
<dbReference type="Proteomes" id="UP000549617">
    <property type="component" value="Unassembled WGS sequence"/>
</dbReference>
<keyword evidence="3 11" id="KW-1134">Transmembrane beta strand</keyword>
<evidence type="ECO:0000259" key="13">
    <source>
        <dbReference type="Pfam" id="PF07715"/>
    </source>
</evidence>
<name>A0A7W9AFP2_9SPHN</name>
<evidence type="ECO:0000256" key="4">
    <source>
        <dbReference type="ARBA" id="ARBA00022496"/>
    </source>
</evidence>
<keyword evidence="10 11" id="KW-0998">Cell outer membrane</keyword>
<evidence type="ECO:0000256" key="7">
    <source>
        <dbReference type="ARBA" id="ARBA00023065"/>
    </source>
</evidence>
<dbReference type="EMBL" id="JACIJC010000001">
    <property type="protein sequence ID" value="MBB5684817.1"/>
    <property type="molecule type" value="Genomic_DNA"/>
</dbReference>
<evidence type="ECO:0000256" key="9">
    <source>
        <dbReference type="ARBA" id="ARBA00023136"/>
    </source>
</evidence>
<proteinExistence type="inferred from homology"/>
<sequence length="823" mass="87924">MDYFRNGLGRRAIWATTMLSSMFTASLSYAQSAASPTTPNTVDPAVVDIIVTAQRRDESLSKTPVAVSVFNSETLAKNQIVSEQDLHIATPGLSVRSGLSSNNLNYAIRGQSRDVYSGTRPGVLPYFNDVQIGGAGGASLFYDLSSVQVLKGPQGTLFGRSATGGAVLFSTAKPTDELNGYASGLLGNYGARKIEGAINLPLAQNANGSALLARVAGFYDTRNGFQTNVFDPGSPRREGDHNRWGIRGSLTAQLGDRFRNELVVDYYKYDGSNTIPSISGLMPFTGVGAPFIPAELLYAGNATPQARATGIATAQGLMAAFGFPAAAIAAQPAFYDAYFANPQHPAGGLRSFLAEQLARGPFVVAVRGQNIYNAKNTIISNSSIFDLSDEVQIKNIFGYTKLLSESAFDAGGNPFGVIFTAAPGSDTRFIDNTKQISDEFQLLGSAFSDRLSYVTGLYYSHEKRDTLNNATLFDILAGGIPISAAYSTINKTYAAYGQATLKLNDDGLALTLGARYTNEKVKADFFNPDGSAIAAPAPAGLNYSPSTKYNKLSWQIGVQDQVSSNLLLYIVSRRAYKSGGYNGQVGAQTGTAVVGGNEFGAEQLTDVEVGAKFSGRVGDMPARLNVALFNIWDKDSQRTAYAFIPPPGVGPTAVTVNVPSAKTYGFEVDGQIKLLRWLTIGGSFSYLHPRFTNGGVVVFGNPDVFNQVPDTPRKSGVFYADVEIPVKADLSILLHGDVYAQDNTFTSPTSANNFGTDIPGYALANFHVGLEDSKTGWSLTANLKNAFNRLYYTGGVNAGQIFQANIRNPGDPRTFTVEARIKF</sequence>
<evidence type="ECO:0000256" key="2">
    <source>
        <dbReference type="ARBA" id="ARBA00022448"/>
    </source>
</evidence>
<comment type="caution">
    <text evidence="14">The sequence shown here is derived from an EMBL/GenBank/DDBJ whole genome shotgun (WGS) entry which is preliminary data.</text>
</comment>
<evidence type="ECO:0000256" key="11">
    <source>
        <dbReference type="PROSITE-ProRule" id="PRU01360"/>
    </source>
</evidence>
<keyword evidence="6" id="KW-0408">Iron</keyword>
<gene>
    <name evidence="14" type="ORF">FHS49_000808</name>
</gene>
<comment type="similarity">
    <text evidence="11">Belongs to the TonB-dependent receptor family.</text>
</comment>
<dbReference type="Gene3D" id="2.40.170.20">
    <property type="entry name" value="TonB-dependent receptor, beta-barrel domain"/>
    <property type="match status" value="2"/>
</dbReference>
<keyword evidence="7" id="KW-0406">Ion transport</keyword>
<evidence type="ECO:0000256" key="12">
    <source>
        <dbReference type="SAM" id="SignalP"/>
    </source>
</evidence>
<dbReference type="GO" id="GO:0009279">
    <property type="term" value="C:cell outer membrane"/>
    <property type="evidence" value="ECO:0007669"/>
    <property type="project" value="UniProtKB-SubCell"/>
</dbReference>
<evidence type="ECO:0000256" key="5">
    <source>
        <dbReference type="ARBA" id="ARBA00022692"/>
    </source>
</evidence>
<keyword evidence="14" id="KW-0675">Receptor</keyword>
<dbReference type="PANTHER" id="PTHR32552">
    <property type="entry name" value="FERRICHROME IRON RECEPTOR-RELATED"/>
    <property type="match status" value="1"/>
</dbReference>
<keyword evidence="4" id="KW-0410">Iron transport</keyword>
<feature type="chain" id="PRO_5031101207" evidence="12">
    <location>
        <begin position="31"/>
        <end position="823"/>
    </location>
</feature>
<dbReference type="SUPFAM" id="SSF56935">
    <property type="entry name" value="Porins"/>
    <property type="match status" value="1"/>
</dbReference>
<dbReference type="AlphaFoldDB" id="A0A7W9AFP2"/>
<evidence type="ECO:0000256" key="10">
    <source>
        <dbReference type="ARBA" id="ARBA00023237"/>
    </source>
</evidence>
<keyword evidence="5 11" id="KW-0812">Transmembrane</keyword>
<evidence type="ECO:0000256" key="3">
    <source>
        <dbReference type="ARBA" id="ARBA00022452"/>
    </source>
</evidence>